<dbReference type="PANTHER" id="PTHR38107:SF3">
    <property type="entry name" value="LYSOZYME RRRD-RELATED"/>
    <property type="match status" value="1"/>
</dbReference>
<dbReference type="OrthoDB" id="5327667at2"/>
<comment type="catalytic activity">
    <reaction evidence="4">
        <text>Hydrolysis of (1-&gt;4)-beta-linkages between N-acetylmuramic acid and N-acetyl-D-glucosamine residues in a peptidoglycan and between N-acetyl-D-glucosamine residues in chitodextrins.</text>
        <dbReference type="EC" id="3.2.1.17"/>
    </reaction>
</comment>
<evidence type="ECO:0000313" key="6">
    <source>
        <dbReference type="Proteomes" id="UP000054893"/>
    </source>
</evidence>
<dbReference type="Pfam" id="PF00959">
    <property type="entry name" value="Phage_lysozyme"/>
    <property type="match status" value="1"/>
</dbReference>
<dbReference type="InterPro" id="IPR002196">
    <property type="entry name" value="Glyco_hydro_24"/>
</dbReference>
<organism evidence="5 6">
    <name type="scientific">Caballeronia sordidicola</name>
    <name type="common">Burkholderia sordidicola</name>
    <dbReference type="NCBI Taxonomy" id="196367"/>
    <lineage>
        <taxon>Bacteria</taxon>
        <taxon>Pseudomonadati</taxon>
        <taxon>Pseudomonadota</taxon>
        <taxon>Betaproteobacteria</taxon>
        <taxon>Burkholderiales</taxon>
        <taxon>Burkholderiaceae</taxon>
        <taxon>Caballeronia</taxon>
    </lineage>
</organism>
<dbReference type="GO" id="GO:0003796">
    <property type="term" value="F:lysozyme activity"/>
    <property type="evidence" value="ECO:0007669"/>
    <property type="project" value="UniProtKB-EC"/>
</dbReference>
<dbReference type="PANTHER" id="PTHR38107">
    <property type="match status" value="1"/>
</dbReference>
<dbReference type="GO" id="GO:0031640">
    <property type="term" value="P:killing of cells of another organism"/>
    <property type="evidence" value="ECO:0007669"/>
    <property type="project" value="UniProtKB-KW"/>
</dbReference>
<keyword evidence="3" id="KW-1035">Host cytoplasm</keyword>
<dbReference type="GO" id="GO:0042742">
    <property type="term" value="P:defense response to bacterium"/>
    <property type="evidence" value="ECO:0007669"/>
    <property type="project" value="UniProtKB-KW"/>
</dbReference>
<keyword evidence="4" id="KW-0378">Hydrolase</keyword>
<gene>
    <name evidence="5" type="ORF">AWB64_02135</name>
</gene>
<dbReference type="InterPro" id="IPR023347">
    <property type="entry name" value="Lysozyme_dom_sf"/>
</dbReference>
<dbReference type="CDD" id="cd00737">
    <property type="entry name" value="lyz_endolysin_autolysin"/>
    <property type="match status" value="1"/>
</dbReference>
<keyword evidence="2 4" id="KW-0081">Bacteriolytic enzyme</keyword>
<dbReference type="InterPro" id="IPR033907">
    <property type="entry name" value="Endolysin_autolysin"/>
</dbReference>
<protein>
    <recommendedName>
        <fullName evidence="4">Lysozyme</fullName>
        <ecNumber evidence="4">3.2.1.17</ecNumber>
    </recommendedName>
</protein>
<evidence type="ECO:0000313" key="5">
    <source>
        <dbReference type="EMBL" id="SAL26107.1"/>
    </source>
</evidence>
<keyword evidence="1 4" id="KW-0929">Antimicrobial</keyword>
<dbReference type="RefSeq" id="WP_060818628.1">
    <property type="nucleotide sequence ID" value="NZ_FCOC02000004.1"/>
</dbReference>
<dbReference type="SUPFAM" id="SSF53955">
    <property type="entry name" value="Lysozyme-like"/>
    <property type="match status" value="1"/>
</dbReference>
<evidence type="ECO:0000256" key="3">
    <source>
        <dbReference type="ARBA" id="ARBA00023200"/>
    </source>
</evidence>
<evidence type="ECO:0000256" key="2">
    <source>
        <dbReference type="ARBA" id="ARBA00022638"/>
    </source>
</evidence>
<name>A0A158G2K7_CABSO</name>
<dbReference type="Proteomes" id="UP000054893">
    <property type="component" value="Unassembled WGS sequence"/>
</dbReference>
<dbReference type="GO" id="GO:0009253">
    <property type="term" value="P:peptidoglycan catabolic process"/>
    <property type="evidence" value="ECO:0007669"/>
    <property type="project" value="InterPro"/>
</dbReference>
<sequence length="106" mass="11449">MKGTVWTQARADARLTADLLRFGAAVDSLVKVPLSPQQKAAIVDFTFNLGSGNLQSSTLLKLLNAGDYAGAANEFPKWNLASGKVMAGLVTRRARERSLFLIGAWR</sequence>
<dbReference type="Gene3D" id="1.10.530.40">
    <property type="match status" value="1"/>
</dbReference>
<evidence type="ECO:0000256" key="1">
    <source>
        <dbReference type="ARBA" id="ARBA00022529"/>
    </source>
</evidence>
<comment type="similarity">
    <text evidence="4">Belongs to the glycosyl hydrolase 24 family.</text>
</comment>
<dbReference type="EC" id="3.2.1.17" evidence="4"/>
<dbReference type="GO" id="GO:0016998">
    <property type="term" value="P:cell wall macromolecule catabolic process"/>
    <property type="evidence" value="ECO:0007669"/>
    <property type="project" value="InterPro"/>
</dbReference>
<evidence type="ECO:0000256" key="4">
    <source>
        <dbReference type="RuleBase" id="RU003788"/>
    </source>
</evidence>
<dbReference type="EMBL" id="FCOC02000004">
    <property type="protein sequence ID" value="SAL26107.1"/>
    <property type="molecule type" value="Genomic_DNA"/>
</dbReference>
<reference evidence="5 6" key="1">
    <citation type="submission" date="2016-01" db="EMBL/GenBank/DDBJ databases">
        <authorList>
            <person name="Oliw E.H."/>
        </authorList>
    </citation>
    <scope>NUCLEOTIDE SEQUENCE [LARGE SCALE GENOMIC DNA]</scope>
    <source>
        <strain evidence="5">LMG 22029</strain>
    </source>
</reference>
<keyword evidence="4" id="KW-0326">Glycosidase</keyword>
<proteinExistence type="inferred from homology"/>
<accession>A0A158G2K7</accession>
<dbReference type="InterPro" id="IPR051018">
    <property type="entry name" value="Bacteriophage_GH24"/>
</dbReference>
<dbReference type="AlphaFoldDB" id="A0A158G2K7"/>
<dbReference type="InterPro" id="IPR023346">
    <property type="entry name" value="Lysozyme-like_dom_sf"/>
</dbReference>